<sequence length="263" mass="27842">MQKTALTTLAVASLCTLFTACSKTENSASGNSTGRLEVFLTDAPGNFDSVFIDVQDVRVNYSSDSLNGWQSLGSGARGPVNLLQLVNDRDTLLGASDITTGRIEQIRLLLGSNNYVVAGGQRYNLETPSAQQSGLKLNIHQDVVEGTTYRLVLDFDAGRSIHQTGNGRYMLKPVIRTTLQATGGGLRGFVTPATVRTAVYALQGTDTVAGTFTSSGAWTLRGLSAGSYDLSFVPTDSSYATQTRPGVAVSTTSTAVVDTVRLQ</sequence>
<dbReference type="EMBL" id="SKFH01000002">
    <property type="protein sequence ID" value="TCZ74513.1"/>
    <property type="molecule type" value="Genomic_DNA"/>
</dbReference>
<comment type="caution">
    <text evidence="3">The sequence shown here is derived from an EMBL/GenBank/DDBJ whole genome shotgun (WGS) entry which is preliminary data.</text>
</comment>
<dbReference type="InterPro" id="IPR025491">
    <property type="entry name" value="DUF4382"/>
</dbReference>
<dbReference type="Proteomes" id="UP000295164">
    <property type="component" value="Unassembled WGS sequence"/>
</dbReference>
<dbReference type="PROSITE" id="PS51257">
    <property type="entry name" value="PROKAR_LIPOPROTEIN"/>
    <property type="match status" value="1"/>
</dbReference>
<dbReference type="RefSeq" id="WP_131850557.1">
    <property type="nucleotide sequence ID" value="NZ_SKFH01000002.1"/>
</dbReference>
<protein>
    <submittedName>
        <fullName evidence="3">DUF4382 domain-containing protein</fullName>
    </submittedName>
</protein>
<proteinExistence type="predicted"/>
<accession>A0A4R4E6I6</accession>
<evidence type="ECO:0000313" key="3">
    <source>
        <dbReference type="EMBL" id="TCZ74513.1"/>
    </source>
</evidence>
<keyword evidence="4" id="KW-1185">Reference proteome</keyword>
<organism evidence="3 4">
    <name type="scientific">Flaviaesturariibacter aridisoli</name>
    <dbReference type="NCBI Taxonomy" id="2545761"/>
    <lineage>
        <taxon>Bacteria</taxon>
        <taxon>Pseudomonadati</taxon>
        <taxon>Bacteroidota</taxon>
        <taxon>Chitinophagia</taxon>
        <taxon>Chitinophagales</taxon>
        <taxon>Chitinophagaceae</taxon>
        <taxon>Flaviaestuariibacter</taxon>
    </lineage>
</organism>
<evidence type="ECO:0000313" key="4">
    <source>
        <dbReference type="Proteomes" id="UP000295164"/>
    </source>
</evidence>
<dbReference type="Pfam" id="PF14321">
    <property type="entry name" value="DUF4382"/>
    <property type="match status" value="1"/>
</dbReference>
<gene>
    <name evidence="3" type="ORF">E0486_02485</name>
</gene>
<evidence type="ECO:0000259" key="2">
    <source>
        <dbReference type="Pfam" id="PF14321"/>
    </source>
</evidence>
<name>A0A4R4E6I6_9BACT</name>
<keyword evidence="1" id="KW-0732">Signal</keyword>
<feature type="chain" id="PRO_5021019256" evidence="1">
    <location>
        <begin position="23"/>
        <end position="263"/>
    </location>
</feature>
<feature type="domain" description="DUF4382" evidence="2">
    <location>
        <begin position="33"/>
        <end position="173"/>
    </location>
</feature>
<feature type="signal peptide" evidence="1">
    <location>
        <begin position="1"/>
        <end position="22"/>
    </location>
</feature>
<dbReference type="OrthoDB" id="2111471at2"/>
<dbReference type="AlphaFoldDB" id="A0A4R4E6I6"/>
<reference evidence="3 4" key="1">
    <citation type="submission" date="2019-03" db="EMBL/GenBank/DDBJ databases">
        <authorList>
            <person name="Kim M.K.M."/>
        </authorList>
    </citation>
    <scope>NUCLEOTIDE SEQUENCE [LARGE SCALE GENOMIC DNA]</scope>
    <source>
        <strain evidence="3 4">17J68-15</strain>
    </source>
</reference>
<evidence type="ECO:0000256" key="1">
    <source>
        <dbReference type="SAM" id="SignalP"/>
    </source>
</evidence>